<dbReference type="Gene3D" id="6.10.250.620">
    <property type="match status" value="1"/>
</dbReference>
<organism evidence="9">
    <name type="scientific">marine sediment metagenome</name>
    <dbReference type="NCBI Taxonomy" id="412755"/>
    <lineage>
        <taxon>unclassified sequences</taxon>
        <taxon>metagenomes</taxon>
        <taxon>ecological metagenomes</taxon>
    </lineage>
</organism>
<dbReference type="GO" id="GO:0005829">
    <property type="term" value="C:cytosol"/>
    <property type="evidence" value="ECO:0007669"/>
    <property type="project" value="TreeGrafter"/>
</dbReference>
<reference evidence="9" key="1">
    <citation type="journal article" date="2014" name="Front. Microbiol.">
        <title>High frequency of phylogenetically diverse reductive dehalogenase-homologous genes in deep subseafloor sedimentary metagenomes.</title>
        <authorList>
            <person name="Kawai M."/>
            <person name="Futagami T."/>
            <person name="Toyoda A."/>
            <person name="Takaki Y."/>
            <person name="Nishi S."/>
            <person name="Hori S."/>
            <person name="Arai W."/>
            <person name="Tsubouchi T."/>
            <person name="Morono Y."/>
            <person name="Uchiyama I."/>
            <person name="Ito T."/>
            <person name="Fujiyama A."/>
            <person name="Inagaki F."/>
            <person name="Takami H."/>
        </authorList>
    </citation>
    <scope>NUCLEOTIDE SEQUENCE</scope>
    <source>
        <strain evidence="9">Expedition CK06-06</strain>
    </source>
</reference>
<keyword evidence="4" id="KW-0479">Metal-binding</keyword>
<dbReference type="AlphaFoldDB" id="X1F6J2"/>
<comment type="cofactor">
    <cofactor evidence="1">
        <name>[4Fe-4S] cluster</name>
        <dbReference type="ChEBI" id="CHEBI:49883"/>
    </cofactor>
</comment>
<gene>
    <name evidence="9" type="ORF">S03H2_24737</name>
</gene>
<dbReference type="Pfam" id="PF01964">
    <property type="entry name" value="ThiC_Rad_SAM"/>
    <property type="match status" value="1"/>
</dbReference>
<evidence type="ECO:0000256" key="2">
    <source>
        <dbReference type="ARBA" id="ARBA00022485"/>
    </source>
</evidence>
<evidence type="ECO:0000256" key="5">
    <source>
        <dbReference type="ARBA" id="ARBA00022833"/>
    </source>
</evidence>
<dbReference type="GO" id="GO:0009228">
    <property type="term" value="P:thiamine biosynthetic process"/>
    <property type="evidence" value="ECO:0007669"/>
    <property type="project" value="InterPro"/>
</dbReference>
<keyword evidence="7" id="KW-0411">Iron-sulfur</keyword>
<comment type="caution">
    <text evidence="9">The sequence shown here is derived from an EMBL/GenBank/DDBJ whole genome shotgun (WGS) entry which is preliminary data.</text>
</comment>
<evidence type="ECO:0000313" key="9">
    <source>
        <dbReference type="EMBL" id="GAH41266.1"/>
    </source>
</evidence>
<dbReference type="GO" id="GO:0051539">
    <property type="term" value="F:4 iron, 4 sulfur cluster binding"/>
    <property type="evidence" value="ECO:0007669"/>
    <property type="project" value="UniProtKB-KW"/>
</dbReference>
<evidence type="ECO:0000256" key="3">
    <source>
        <dbReference type="ARBA" id="ARBA00022691"/>
    </source>
</evidence>
<dbReference type="Gene3D" id="3.20.20.540">
    <property type="entry name" value="Radical SAM ThiC family, central domain"/>
    <property type="match status" value="1"/>
</dbReference>
<sequence>EKKLCSGAPFYVLGPLVIDCAPGYDHIVSAIGGAVAASAGADFLCYVTPSEHLGLPDLDDVREGIIASKIAAHTADIAKGVQMAEKQDALISQARKDFDWERMIASSLDPKKAREKRGAIESDFKKCTMCGEFCAMREDNI</sequence>
<evidence type="ECO:0000256" key="8">
    <source>
        <dbReference type="ARBA" id="ARBA00023239"/>
    </source>
</evidence>
<dbReference type="EMBL" id="BARU01013824">
    <property type="protein sequence ID" value="GAH41266.1"/>
    <property type="molecule type" value="Genomic_DNA"/>
</dbReference>
<dbReference type="InterPro" id="IPR038521">
    <property type="entry name" value="ThiC/Bza_core_dom"/>
</dbReference>
<dbReference type="InterPro" id="IPR002817">
    <property type="entry name" value="ThiC/BzaA/B"/>
</dbReference>
<evidence type="ECO:0000256" key="4">
    <source>
        <dbReference type="ARBA" id="ARBA00022723"/>
    </source>
</evidence>
<keyword evidence="2" id="KW-0004">4Fe-4S</keyword>
<keyword evidence="5" id="KW-0862">Zinc</keyword>
<accession>X1F6J2</accession>
<evidence type="ECO:0000256" key="6">
    <source>
        <dbReference type="ARBA" id="ARBA00023004"/>
    </source>
</evidence>
<dbReference type="PANTHER" id="PTHR30557:SF1">
    <property type="entry name" value="PHOSPHOMETHYLPYRIMIDINE SYNTHASE, CHLOROPLASTIC"/>
    <property type="match status" value="1"/>
</dbReference>
<name>X1F6J2_9ZZZZ</name>
<dbReference type="GO" id="GO:0016829">
    <property type="term" value="F:lyase activity"/>
    <property type="evidence" value="ECO:0007669"/>
    <property type="project" value="UniProtKB-KW"/>
</dbReference>
<keyword evidence="8" id="KW-0456">Lyase</keyword>
<dbReference type="PANTHER" id="PTHR30557">
    <property type="entry name" value="THIAMINE BIOSYNTHESIS PROTEIN THIC"/>
    <property type="match status" value="1"/>
</dbReference>
<evidence type="ECO:0000256" key="1">
    <source>
        <dbReference type="ARBA" id="ARBA00001966"/>
    </source>
</evidence>
<keyword evidence="6" id="KW-0408">Iron</keyword>
<protein>
    <recommendedName>
        <fullName evidence="10">ThiC-associated domain-containing protein</fullName>
    </recommendedName>
</protein>
<dbReference type="GO" id="GO:0046872">
    <property type="term" value="F:metal ion binding"/>
    <property type="evidence" value="ECO:0007669"/>
    <property type="project" value="UniProtKB-KW"/>
</dbReference>
<evidence type="ECO:0008006" key="10">
    <source>
        <dbReference type="Google" id="ProtNLM"/>
    </source>
</evidence>
<keyword evidence="3" id="KW-0949">S-adenosyl-L-methionine</keyword>
<proteinExistence type="predicted"/>
<evidence type="ECO:0000256" key="7">
    <source>
        <dbReference type="ARBA" id="ARBA00023014"/>
    </source>
</evidence>
<feature type="non-terminal residue" evidence="9">
    <location>
        <position position="1"/>
    </location>
</feature>